<dbReference type="AlphaFoldDB" id="A0A1V6MUX7"/>
<sequence length="280" mass="28716">MDEPWGYRTGDLGVIEDGRLVLRGRGDDQVKISGHRVEPGEIEVLAGQAAELAEVAAVAVDTPGAPRTMVLFAAPAPGAAVDPVALRARLLERLPAAVVPSRVVLTGRLPRTSTGKVDRRRLALDAASGPGHGRPLPSLTGDEARIAARLARVLGVAGADATDSLLTLGGGSLAGDESDDRTGGGVGATPGIDRVLAGATVEQLAADLRAGGWSAHAAPEVPHPPRVPDAAEEIPASPVQQEIWLADYWLGEPAAYNVAVVLDAQGVLDPGRCDSPWSGP</sequence>
<dbReference type="OrthoDB" id="4503175at2"/>
<dbReference type="Pfam" id="PF13193">
    <property type="entry name" value="AMP-binding_C"/>
    <property type="match status" value="1"/>
</dbReference>
<dbReference type="InterPro" id="IPR025110">
    <property type="entry name" value="AMP-bd_C"/>
</dbReference>
<reference evidence="2 3" key="2">
    <citation type="submission" date="2017-02" db="EMBL/GenBank/DDBJ databases">
        <title>Draft genome sequence of Streptomyces phaeoluteigriseus type strain DSM41896.</title>
        <authorList>
            <person name="Salih T.S."/>
            <person name="Algora Gallardo L."/>
            <person name="Melo Santos T."/>
            <person name="Filgueira Martinez S."/>
            <person name="Herron P.R."/>
        </authorList>
    </citation>
    <scope>NUCLEOTIDE SEQUENCE [LARGE SCALE GENOMIC DNA]</scope>
    <source>
        <strain evidence="2 3">DSM 41896</strain>
    </source>
</reference>
<proteinExistence type="predicted"/>
<dbReference type="Gene3D" id="3.40.50.1820">
    <property type="entry name" value="alpha/beta hydrolase"/>
    <property type="match status" value="1"/>
</dbReference>
<dbReference type="GO" id="GO:0005737">
    <property type="term" value="C:cytoplasm"/>
    <property type="evidence" value="ECO:0007669"/>
    <property type="project" value="TreeGrafter"/>
</dbReference>
<dbReference type="RefSeq" id="WP_158086512.1">
    <property type="nucleotide sequence ID" value="NZ_MPOH02000009.1"/>
</dbReference>
<dbReference type="PANTHER" id="PTHR45527:SF1">
    <property type="entry name" value="FATTY ACID SYNTHASE"/>
    <property type="match status" value="1"/>
</dbReference>
<feature type="domain" description="AMP-binding enzyme C-terminal" evidence="1">
    <location>
        <begin position="41"/>
        <end position="116"/>
    </location>
</feature>
<dbReference type="InterPro" id="IPR029058">
    <property type="entry name" value="AB_hydrolase_fold"/>
</dbReference>
<evidence type="ECO:0000259" key="1">
    <source>
        <dbReference type="Pfam" id="PF13193"/>
    </source>
</evidence>
<name>A0A1V6MUX7_9ACTN</name>
<accession>A0A1V6MUX7</accession>
<dbReference type="PANTHER" id="PTHR45527">
    <property type="entry name" value="NONRIBOSOMAL PEPTIDE SYNTHETASE"/>
    <property type="match status" value="1"/>
</dbReference>
<dbReference type="GO" id="GO:0044550">
    <property type="term" value="P:secondary metabolite biosynthetic process"/>
    <property type="evidence" value="ECO:0007669"/>
    <property type="project" value="TreeGrafter"/>
</dbReference>
<evidence type="ECO:0000313" key="3">
    <source>
        <dbReference type="Proteomes" id="UP000184286"/>
    </source>
</evidence>
<dbReference type="GO" id="GO:0031177">
    <property type="term" value="F:phosphopantetheine binding"/>
    <property type="evidence" value="ECO:0007669"/>
    <property type="project" value="TreeGrafter"/>
</dbReference>
<dbReference type="Gene3D" id="3.30.300.30">
    <property type="match status" value="1"/>
</dbReference>
<dbReference type="STRING" id="114686.BM536_008165"/>
<comment type="caution">
    <text evidence="2">The sequence shown here is derived from an EMBL/GenBank/DDBJ whole genome shotgun (WGS) entry which is preliminary data.</text>
</comment>
<dbReference type="GO" id="GO:0043041">
    <property type="term" value="P:amino acid activation for nonribosomal peptide biosynthetic process"/>
    <property type="evidence" value="ECO:0007669"/>
    <property type="project" value="TreeGrafter"/>
</dbReference>
<evidence type="ECO:0000313" key="2">
    <source>
        <dbReference type="EMBL" id="OQD56261.1"/>
    </source>
</evidence>
<gene>
    <name evidence="2" type="ORF">BM536_008165</name>
</gene>
<dbReference type="SUPFAM" id="SSF56801">
    <property type="entry name" value="Acetyl-CoA synthetase-like"/>
    <property type="match status" value="1"/>
</dbReference>
<reference evidence="3" key="1">
    <citation type="submission" date="2016-11" db="EMBL/GenBank/DDBJ databases">
        <authorList>
            <person name="Schniete J.K."/>
            <person name="Salih T."/>
            <person name="Algora Gallardo L."/>
            <person name="Martinez Fernandez S."/>
            <person name="Herron P.R."/>
        </authorList>
    </citation>
    <scope>NUCLEOTIDE SEQUENCE [LARGE SCALE GENOMIC DNA]</scope>
    <source>
        <strain evidence="3">DSM 41896</strain>
    </source>
</reference>
<dbReference type="InterPro" id="IPR045851">
    <property type="entry name" value="AMP-bd_C_sf"/>
</dbReference>
<dbReference type="EMBL" id="MPOH02000009">
    <property type="protein sequence ID" value="OQD56261.1"/>
    <property type="molecule type" value="Genomic_DNA"/>
</dbReference>
<organism evidence="2 3">
    <name type="scientific">Streptomyces phaeoluteigriseus</name>
    <dbReference type="NCBI Taxonomy" id="114686"/>
    <lineage>
        <taxon>Bacteria</taxon>
        <taxon>Bacillati</taxon>
        <taxon>Actinomycetota</taxon>
        <taxon>Actinomycetes</taxon>
        <taxon>Kitasatosporales</taxon>
        <taxon>Streptomycetaceae</taxon>
        <taxon>Streptomyces</taxon>
        <taxon>Streptomyces aurantiacus group</taxon>
    </lineage>
</organism>
<protein>
    <recommendedName>
        <fullName evidence="1">AMP-binding enzyme C-terminal domain-containing protein</fullName>
    </recommendedName>
</protein>
<dbReference type="Proteomes" id="UP000184286">
    <property type="component" value="Unassembled WGS sequence"/>
</dbReference>